<reference evidence="3 4" key="1">
    <citation type="journal article" date="2019" name="Int. J. Syst. Evol. Microbiol.">
        <title>The Global Catalogue of Microorganisms (GCM) 10K type strain sequencing project: providing services to taxonomists for standard genome sequencing and annotation.</title>
        <authorList>
            <consortium name="The Broad Institute Genomics Platform"/>
            <consortium name="The Broad Institute Genome Sequencing Center for Infectious Disease"/>
            <person name="Wu L."/>
            <person name="Ma J."/>
        </authorList>
    </citation>
    <scope>NUCLEOTIDE SEQUENCE [LARGE SCALE GENOMIC DNA]</scope>
    <source>
        <strain evidence="3 4">JCM 15395</strain>
    </source>
</reference>
<dbReference type="InterPro" id="IPR036388">
    <property type="entry name" value="WH-like_DNA-bd_sf"/>
</dbReference>
<dbReference type="PROSITE" id="PS50987">
    <property type="entry name" value="HTH_ARSR_2"/>
    <property type="match status" value="1"/>
</dbReference>
<dbReference type="Proteomes" id="UP001500866">
    <property type="component" value="Unassembled WGS sequence"/>
</dbReference>
<gene>
    <name evidence="3" type="ORF">GCM10009001_21860</name>
</gene>
<keyword evidence="4" id="KW-1185">Reference proteome</keyword>
<comment type="caution">
    <text evidence="3">The sequence shown here is derived from an EMBL/GenBank/DDBJ whole genome shotgun (WGS) entry which is preliminary data.</text>
</comment>
<evidence type="ECO:0000259" key="2">
    <source>
        <dbReference type="PROSITE" id="PS50987"/>
    </source>
</evidence>
<dbReference type="SUPFAM" id="SSF46785">
    <property type="entry name" value="Winged helix' DNA-binding domain"/>
    <property type="match status" value="1"/>
</dbReference>
<dbReference type="InterPro" id="IPR052543">
    <property type="entry name" value="HTH_Metal-responsive_Reg"/>
</dbReference>
<feature type="domain" description="HTH arsR-type" evidence="2">
    <location>
        <begin position="1"/>
        <end position="88"/>
    </location>
</feature>
<dbReference type="CDD" id="cd00090">
    <property type="entry name" value="HTH_ARSR"/>
    <property type="match status" value="1"/>
</dbReference>
<dbReference type="InterPro" id="IPR036390">
    <property type="entry name" value="WH_DNA-bd_sf"/>
</dbReference>
<keyword evidence="1" id="KW-0238">DNA-binding</keyword>
<dbReference type="PANTHER" id="PTHR39168">
    <property type="entry name" value="TRANSCRIPTIONAL REGULATOR-RELATED"/>
    <property type="match status" value="1"/>
</dbReference>
<accession>A0ABN1G597</accession>
<dbReference type="RefSeq" id="WP_343812971.1">
    <property type="nucleotide sequence ID" value="NZ_BAAADS010000015.1"/>
</dbReference>
<proteinExistence type="predicted"/>
<dbReference type="EMBL" id="BAAADS010000015">
    <property type="protein sequence ID" value="GAA0604305.1"/>
    <property type="molecule type" value="Genomic_DNA"/>
</dbReference>
<sequence>MKNVVEMIQSQEQRSILAILQDERFYPVGDLAYMAGMSVKDTRGHIAELVGENIINTENNGRHSYYGIEDTATAARVAEVLNSMPKPDIRPLKQDAKKSAVGDARTCYSHIAGELGVRLAESLMEHGYIVKGEQEFNVTEKGESFFCDLGIVLPKKKGSRKCLDWTERRHHIAGSLGRTLLERFLEWGWIERVSESRSLKVTNEGEKQLKRNFAIDI</sequence>
<dbReference type="InterPro" id="IPR001845">
    <property type="entry name" value="HTH_ArsR_DNA-bd_dom"/>
</dbReference>
<evidence type="ECO:0000313" key="4">
    <source>
        <dbReference type="Proteomes" id="UP001500866"/>
    </source>
</evidence>
<dbReference type="PANTHER" id="PTHR39168:SF1">
    <property type="entry name" value="TRANSCRIPTIONAL REGULATORY PROTEIN"/>
    <property type="match status" value="1"/>
</dbReference>
<dbReference type="Gene3D" id="1.10.10.10">
    <property type="entry name" value="Winged helix-like DNA-binding domain superfamily/Winged helix DNA-binding domain"/>
    <property type="match status" value="1"/>
</dbReference>
<evidence type="ECO:0000313" key="3">
    <source>
        <dbReference type="EMBL" id="GAA0604305.1"/>
    </source>
</evidence>
<evidence type="ECO:0000256" key="1">
    <source>
        <dbReference type="ARBA" id="ARBA00023125"/>
    </source>
</evidence>
<dbReference type="InterPro" id="IPR011991">
    <property type="entry name" value="ArsR-like_HTH"/>
</dbReference>
<organism evidence="3 4">
    <name type="scientific">Virgibacillus siamensis</name>
    <dbReference type="NCBI Taxonomy" id="480071"/>
    <lineage>
        <taxon>Bacteria</taxon>
        <taxon>Bacillati</taxon>
        <taxon>Bacillota</taxon>
        <taxon>Bacilli</taxon>
        <taxon>Bacillales</taxon>
        <taxon>Bacillaceae</taxon>
        <taxon>Virgibacillus</taxon>
    </lineage>
</organism>
<name>A0ABN1G597_9BACI</name>
<protein>
    <submittedName>
        <fullName evidence="3">Winged helix-turn-helix domain-containing protein</fullName>
    </submittedName>
</protein>